<name>A0ABQ1RGV0_9MICO</name>
<sequence>MTYLLMSLPFIGVALLVFVLGAAHARRHGSLATYLSSWAVATASLVILTVIFDNVMMTAGFFDYGVEHISGVRLGLIPIEDLLYPVAGALLLSGVWQMLGGAGESGAGDTAARGRSRPQEESRDA</sequence>
<accession>A0ABQ1RGV0</accession>
<evidence type="ECO:0000256" key="4">
    <source>
        <dbReference type="ARBA" id="ARBA00022746"/>
    </source>
</evidence>
<evidence type="ECO:0000256" key="8">
    <source>
        <dbReference type="SAM" id="MobiDB-lite"/>
    </source>
</evidence>
<evidence type="ECO:0000256" key="6">
    <source>
        <dbReference type="ARBA" id="ARBA00023136"/>
    </source>
</evidence>
<organism evidence="11 12">
    <name type="scientific">Microbacterium murale</name>
    <dbReference type="NCBI Taxonomy" id="1081040"/>
    <lineage>
        <taxon>Bacteria</taxon>
        <taxon>Bacillati</taxon>
        <taxon>Actinomycetota</taxon>
        <taxon>Actinomycetes</taxon>
        <taxon>Micrococcales</taxon>
        <taxon>Microbacteriaceae</taxon>
        <taxon>Microbacterium</taxon>
    </lineage>
</organism>
<dbReference type="Pfam" id="PF18916">
    <property type="entry name" value="Lycopene_cyc"/>
    <property type="match status" value="1"/>
</dbReference>
<evidence type="ECO:0000313" key="12">
    <source>
        <dbReference type="Proteomes" id="UP000629365"/>
    </source>
</evidence>
<keyword evidence="5 9" id="KW-1133">Transmembrane helix</keyword>
<evidence type="ECO:0000313" key="11">
    <source>
        <dbReference type="EMBL" id="GGD66670.1"/>
    </source>
</evidence>
<evidence type="ECO:0000256" key="2">
    <source>
        <dbReference type="ARBA" id="ARBA00004829"/>
    </source>
</evidence>
<evidence type="ECO:0000256" key="9">
    <source>
        <dbReference type="SAM" id="Phobius"/>
    </source>
</evidence>
<keyword evidence="7" id="KW-0413">Isomerase</keyword>
<evidence type="ECO:0000256" key="7">
    <source>
        <dbReference type="ARBA" id="ARBA00023235"/>
    </source>
</evidence>
<dbReference type="RefSeq" id="WP_188435212.1">
    <property type="nucleotide sequence ID" value="NZ_BMCM01000001.1"/>
</dbReference>
<evidence type="ECO:0000259" key="10">
    <source>
        <dbReference type="Pfam" id="PF18916"/>
    </source>
</evidence>
<proteinExistence type="predicted"/>
<comment type="caution">
    <text evidence="11">The sequence shown here is derived from an EMBL/GenBank/DDBJ whole genome shotgun (WGS) entry which is preliminary data.</text>
</comment>
<keyword evidence="4" id="KW-0125">Carotenoid biosynthesis</keyword>
<dbReference type="InterPro" id="IPR017825">
    <property type="entry name" value="Lycopene_cyclase_dom"/>
</dbReference>
<dbReference type="NCBIfam" id="TIGR03462">
    <property type="entry name" value="CarR_dom_SF"/>
    <property type="match status" value="1"/>
</dbReference>
<reference evidence="12" key="1">
    <citation type="journal article" date="2019" name="Int. J. Syst. Evol. Microbiol.">
        <title>The Global Catalogue of Microorganisms (GCM) 10K type strain sequencing project: providing services to taxonomists for standard genome sequencing and annotation.</title>
        <authorList>
            <consortium name="The Broad Institute Genomics Platform"/>
            <consortium name="The Broad Institute Genome Sequencing Center for Infectious Disease"/>
            <person name="Wu L."/>
            <person name="Ma J."/>
        </authorList>
    </citation>
    <scope>NUCLEOTIDE SEQUENCE [LARGE SCALE GENOMIC DNA]</scope>
    <source>
        <strain evidence="12">CCM 7640</strain>
    </source>
</reference>
<protein>
    <recommendedName>
        <fullName evidence="10">Lycopene cyclase domain-containing protein</fullName>
    </recommendedName>
</protein>
<evidence type="ECO:0000256" key="5">
    <source>
        <dbReference type="ARBA" id="ARBA00022989"/>
    </source>
</evidence>
<keyword evidence="6 9" id="KW-0472">Membrane</keyword>
<feature type="domain" description="Lycopene cyclase" evidence="10">
    <location>
        <begin position="13"/>
        <end position="91"/>
    </location>
</feature>
<dbReference type="EMBL" id="BMCM01000001">
    <property type="protein sequence ID" value="GGD66670.1"/>
    <property type="molecule type" value="Genomic_DNA"/>
</dbReference>
<dbReference type="Proteomes" id="UP000629365">
    <property type="component" value="Unassembled WGS sequence"/>
</dbReference>
<feature type="region of interest" description="Disordered" evidence="8">
    <location>
        <begin position="103"/>
        <end position="125"/>
    </location>
</feature>
<evidence type="ECO:0000256" key="3">
    <source>
        <dbReference type="ARBA" id="ARBA00022692"/>
    </source>
</evidence>
<evidence type="ECO:0000256" key="1">
    <source>
        <dbReference type="ARBA" id="ARBA00004141"/>
    </source>
</evidence>
<keyword evidence="12" id="KW-1185">Reference proteome</keyword>
<gene>
    <name evidence="11" type="ORF">GCM10007269_07370</name>
</gene>
<keyword evidence="3 9" id="KW-0812">Transmembrane</keyword>
<comment type="pathway">
    <text evidence="2">Carotenoid biosynthesis.</text>
</comment>
<comment type="subcellular location">
    <subcellularLocation>
        <location evidence="1">Membrane</location>
        <topology evidence="1">Multi-pass membrane protein</topology>
    </subcellularLocation>
</comment>
<feature type="transmembrane region" description="Helical" evidence="9">
    <location>
        <begin position="35"/>
        <end position="52"/>
    </location>
</feature>